<protein>
    <submittedName>
        <fullName evidence="6">(S)-3,5-dihydroxyphenylglycine transaminase</fullName>
        <ecNumber evidence="6">2.6.1.103</ecNumber>
    </submittedName>
</protein>
<comment type="cofactor">
    <cofactor evidence="1">
        <name>pyridoxal 5'-phosphate</name>
        <dbReference type="ChEBI" id="CHEBI:597326"/>
    </cofactor>
</comment>
<feature type="domain" description="Aminotransferase class I/classII large" evidence="5">
    <location>
        <begin position="105"/>
        <end position="435"/>
    </location>
</feature>
<dbReference type="Proteomes" id="UP000466345">
    <property type="component" value="Unassembled WGS sequence"/>
</dbReference>
<dbReference type="Pfam" id="PF00155">
    <property type="entry name" value="Aminotran_1_2"/>
    <property type="match status" value="1"/>
</dbReference>
<dbReference type="InterPro" id="IPR015421">
    <property type="entry name" value="PyrdxlP-dep_Trfase_major"/>
</dbReference>
<sequence>MSVQRLGTSDPAPSSTLLHKRDLHSSVSDPVLDSMTFLNEITHRYPGAISFAPGRPYDGFFDTEQVFTWLRGYLDHLAAAGRTPDEVRTAVFQYGATAGQIRPVVADSLLADEGIDVPAESVVITVGAQEAMLLTLRALFGGPDDVLLVPDPCYSGITGAARLLDLTLATVAEADDGFDCAALEAVILREKAASRRPRACYVIPDHSNPSGNTMGMASRLELLELAERHDILLLEDSPYRWVSPGPPLPTLKSLDRSHRVVHIGSYAKTLFPGARVGFVVADQPVTDDRGRTSLLADEITRIKGMVTVNTPSLSQAVVAGALLATGGRLSAHNTRPAARYGAAMRATLHALDANLPPRERAELGVGWNRPDGGFFLTVRVPFRADTASLAHCAEEYGVIWTPMSFFHPGGGGHHALRLSTSFLTDAEIEEGVSRLTRFIRARSDTTRSPEEQHV</sequence>
<dbReference type="GO" id="GO:1901605">
    <property type="term" value="P:alpha-amino acid metabolic process"/>
    <property type="evidence" value="ECO:0007669"/>
    <property type="project" value="TreeGrafter"/>
</dbReference>
<dbReference type="PANTHER" id="PTHR42790">
    <property type="entry name" value="AMINOTRANSFERASE"/>
    <property type="match status" value="1"/>
</dbReference>
<dbReference type="Gene3D" id="3.40.640.10">
    <property type="entry name" value="Type I PLP-dependent aspartate aminotransferase-like (Major domain)"/>
    <property type="match status" value="1"/>
</dbReference>
<evidence type="ECO:0000256" key="3">
    <source>
        <dbReference type="ARBA" id="ARBA00022679"/>
    </source>
</evidence>
<keyword evidence="4" id="KW-0663">Pyridoxal phosphate</keyword>
<dbReference type="InterPro" id="IPR015424">
    <property type="entry name" value="PyrdxlP-dep_Trfase"/>
</dbReference>
<keyword evidence="7" id="KW-1185">Reference proteome</keyword>
<evidence type="ECO:0000256" key="2">
    <source>
        <dbReference type="ARBA" id="ARBA00022576"/>
    </source>
</evidence>
<dbReference type="SUPFAM" id="SSF53383">
    <property type="entry name" value="PLP-dependent transferases"/>
    <property type="match status" value="1"/>
</dbReference>
<keyword evidence="2 6" id="KW-0032">Aminotransferase</keyword>
<dbReference type="InterPro" id="IPR050859">
    <property type="entry name" value="Class-I_PLP-dep_aminotransf"/>
</dbReference>
<accession>A0A7K0CC73</accession>
<gene>
    <name evidence="6" type="primary">hpgT</name>
    <name evidence="6" type="ORF">SRB5_11170</name>
</gene>
<dbReference type="CDD" id="cd00609">
    <property type="entry name" value="AAT_like"/>
    <property type="match status" value="1"/>
</dbReference>
<comment type="caution">
    <text evidence="6">The sequence shown here is derived from an EMBL/GenBank/DDBJ whole genome shotgun (WGS) entry which is preliminary data.</text>
</comment>
<dbReference type="RefSeq" id="WP_228389791.1">
    <property type="nucleotide sequence ID" value="NZ_WEGJ01000002.1"/>
</dbReference>
<evidence type="ECO:0000259" key="5">
    <source>
        <dbReference type="Pfam" id="PF00155"/>
    </source>
</evidence>
<evidence type="ECO:0000256" key="4">
    <source>
        <dbReference type="ARBA" id="ARBA00022898"/>
    </source>
</evidence>
<evidence type="ECO:0000256" key="1">
    <source>
        <dbReference type="ARBA" id="ARBA00001933"/>
    </source>
</evidence>
<organism evidence="6 7">
    <name type="scientific">Streptomyces smaragdinus</name>
    <dbReference type="NCBI Taxonomy" id="2585196"/>
    <lineage>
        <taxon>Bacteria</taxon>
        <taxon>Bacillati</taxon>
        <taxon>Actinomycetota</taxon>
        <taxon>Actinomycetes</taxon>
        <taxon>Kitasatosporales</taxon>
        <taxon>Streptomycetaceae</taxon>
        <taxon>Streptomyces</taxon>
    </lineage>
</organism>
<keyword evidence="3 6" id="KW-0808">Transferase</keyword>
<dbReference type="InterPro" id="IPR004839">
    <property type="entry name" value="Aminotransferase_I/II_large"/>
</dbReference>
<name>A0A7K0CC73_9ACTN</name>
<dbReference type="InterPro" id="IPR015422">
    <property type="entry name" value="PyrdxlP-dep_Trfase_small"/>
</dbReference>
<reference evidence="6 7" key="1">
    <citation type="submission" date="2019-10" db="EMBL/GenBank/DDBJ databases">
        <title>Streptomyces smaragdinus sp. nov. and Streptomyces fabii sp. nov., isolated from the gut of fungus growing-termite Macrotermes natalensis.</title>
        <authorList>
            <person name="Schwitalla J."/>
            <person name="Benndorf R."/>
            <person name="Martin K."/>
            <person name="De Beer W."/>
            <person name="Kaster A.-K."/>
            <person name="Vollmers J."/>
            <person name="Poulsen M."/>
            <person name="Beemelmanns C."/>
        </authorList>
    </citation>
    <scope>NUCLEOTIDE SEQUENCE [LARGE SCALE GENOMIC DNA]</scope>
    <source>
        <strain evidence="6 7">RB5</strain>
    </source>
</reference>
<evidence type="ECO:0000313" key="6">
    <source>
        <dbReference type="EMBL" id="MQY11003.1"/>
    </source>
</evidence>
<dbReference type="AlphaFoldDB" id="A0A7K0CC73"/>
<proteinExistence type="predicted"/>
<evidence type="ECO:0000313" key="7">
    <source>
        <dbReference type="Proteomes" id="UP000466345"/>
    </source>
</evidence>
<dbReference type="PANTHER" id="PTHR42790:SF19">
    <property type="entry name" value="KYNURENINE_ALPHA-AMINOADIPATE AMINOTRANSFERASE, MITOCHONDRIAL"/>
    <property type="match status" value="1"/>
</dbReference>
<dbReference type="EC" id="2.6.1.103" evidence="6"/>
<dbReference type="GO" id="GO:0008483">
    <property type="term" value="F:transaminase activity"/>
    <property type="evidence" value="ECO:0007669"/>
    <property type="project" value="UniProtKB-KW"/>
</dbReference>
<dbReference type="GO" id="GO:0030170">
    <property type="term" value="F:pyridoxal phosphate binding"/>
    <property type="evidence" value="ECO:0007669"/>
    <property type="project" value="InterPro"/>
</dbReference>
<dbReference type="Gene3D" id="3.90.1150.10">
    <property type="entry name" value="Aspartate Aminotransferase, domain 1"/>
    <property type="match status" value="1"/>
</dbReference>
<dbReference type="EMBL" id="WEGJ01000002">
    <property type="protein sequence ID" value="MQY11003.1"/>
    <property type="molecule type" value="Genomic_DNA"/>
</dbReference>